<dbReference type="GeneTree" id="ENSGT00990000210490"/>
<dbReference type="Ensembl" id="ENSSTUT00000008706.1">
    <property type="protein sequence ID" value="ENSSTUP00000008153.1"/>
    <property type="gene ID" value="ENSSTUG00000004017.1"/>
</dbReference>
<feature type="region of interest" description="Disordered" evidence="1">
    <location>
        <begin position="38"/>
        <end position="105"/>
    </location>
</feature>
<dbReference type="AlphaFoldDB" id="A0A673WGF2"/>
<accession>A0A673WGF2</accession>
<evidence type="ECO:0000313" key="3">
    <source>
        <dbReference type="Proteomes" id="UP000472277"/>
    </source>
</evidence>
<proteinExistence type="predicted"/>
<keyword evidence="3" id="KW-1185">Reference proteome</keyword>
<name>A0A673WGF2_SALTR</name>
<evidence type="ECO:0000313" key="2">
    <source>
        <dbReference type="Ensembl" id="ENSSTUP00000008153.1"/>
    </source>
</evidence>
<reference evidence="2" key="2">
    <citation type="submission" date="2025-09" db="UniProtKB">
        <authorList>
            <consortium name="Ensembl"/>
        </authorList>
    </citation>
    <scope>IDENTIFICATION</scope>
</reference>
<feature type="compositionally biased region" description="Basic and acidic residues" evidence="1">
    <location>
        <begin position="38"/>
        <end position="88"/>
    </location>
</feature>
<sequence length="105" mass="12490">MGLPEQIPPATDITTQHSWRSALICWPLLFLSLDDRENEDKRQDRENEDKHQDRENEDKRQDRENEDKRQDRENEDKRQDREDEDKPIKSLLSAVLGSSIPLKAH</sequence>
<reference evidence="2" key="1">
    <citation type="submission" date="2025-08" db="UniProtKB">
        <authorList>
            <consortium name="Ensembl"/>
        </authorList>
    </citation>
    <scope>IDENTIFICATION</scope>
</reference>
<dbReference type="Proteomes" id="UP000472277">
    <property type="component" value="Chromosome 14"/>
</dbReference>
<organism evidence="2 3">
    <name type="scientific">Salmo trutta</name>
    <name type="common">Brown trout</name>
    <dbReference type="NCBI Taxonomy" id="8032"/>
    <lineage>
        <taxon>Eukaryota</taxon>
        <taxon>Metazoa</taxon>
        <taxon>Chordata</taxon>
        <taxon>Craniata</taxon>
        <taxon>Vertebrata</taxon>
        <taxon>Euteleostomi</taxon>
        <taxon>Actinopterygii</taxon>
        <taxon>Neopterygii</taxon>
        <taxon>Teleostei</taxon>
        <taxon>Protacanthopterygii</taxon>
        <taxon>Salmoniformes</taxon>
        <taxon>Salmonidae</taxon>
        <taxon>Salmoninae</taxon>
        <taxon>Salmo</taxon>
    </lineage>
</organism>
<protein>
    <submittedName>
        <fullName evidence="2">Uncharacterized protein</fullName>
    </submittedName>
</protein>
<evidence type="ECO:0000256" key="1">
    <source>
        <dbReference type="SAM" id="MobiDB-lite"/>
    </source>
</evidence>
<dbReference type="InParanoid" id="A0A673WGF2"/>